<dbReference type="InterPro" id="IPR011856">
    <property type="entry name" value="tRNA_endonuc-like_dom_sf"/>
</dbReference>
<comment type="similarity">
    <text evidence="1 2">Belongs to the UPF0102 family.</text>
</comment>
<dbReference type="Proteomes" id="UP000305888">
    <property type="component" value="Chromosome"/>
</dbReference>
<protein>
    <recommendedName>
        <fullName evidence="2">UPF0102 protein FDP22_17945</fullName>
    </recommendedName>
</protein>
<evidence type="ECO:0000313" key="5">
    <source>
        <dbReference type="Proteomes" id="UP000305888"/>
    </source>
</evidence>
<dbReference type="OrthoDB" id="9812968at2"/>
<dbReference type="SUPFAM" id="SSF52980">
    <property type="entry name" value="Restriction endonuclease-like"/>
    <property type="match status" value="1"/>
</dbReference>
<dbReference type="HAMAP" id="MF_00048">
    <property type="entry name" value="UPF0102"/>
    <property type="match status" value="1"/>
</dbReference>
<name>A0A5B8G0Z6_9RHOB</name>
<evidence type="ECO:0000313" key="4">
    <source>
        <dbReference type="EMBL" id="QDL93500.1"/>
    </source>
</evidence>
<dbReference type="Gene3D" id="3.40.1350.10">
    <property type="match status" value="1"/>
</dbReference>
<dbReference type="PANTHER" id="PTHR34039">
    <property type="entry name" value="UPF0102 PROTEIN YRAN"/>
    <property type="match status" value="1"/>
</dbReference>
<reference evidence="4 5" key="1">
    <citation type="submission" date="2019-06" db="EMBL/GenBank/DDBJ databases">
        <title>Genome sequence of Rhodobacteraceae bacterium D4M1.</title>
        <authorList>
            <person name="Cao J."/>
        </authorList>
    </citation>
    <scope>NUCLEOTIDE SEQUENCE [LARGE SCALE GENOMIC DNA]</scope>
    <source>
        <strain evidence="4 5">D4M1</strain>
    </source>
</reference>
<evidence type="ECO:0000256" key="1">
    <source>
        <dbReference type="ARBA" id="ARBA00006738"/>
    </source>
</evidence>
<feature type="compositionally biased region" description="Low complexity" evidence="3">
    <location>
        <begin position="22"/>
        <end position="31"/>
    </location>
</feature>
<dbReference type="PANTHER" id="PTHR34039:SF1">
    <property type="entry name" value="UPF0102 PROTEIN YRAN"/>
    <property type="match status" value="1"/>
</dbReference>
<dbReference type="RefSeq" id="WP_138575861.1">
    <property type="nucleotide sequence ID" value="NZ_CP040818.1"/>
</dbReference>
<organism evidence="4 5">
    <name type="scientific">Paroceanicella profunda</name>
    <dbReference type="NCBI Taxonomy" id="2579971"/>
    <lineage>
        <taxon>Bacteria</taxon>
        <taxon>Pseudomonadati</taxon>
        <taxon>Pseudomonadota</taxon>
        <taxon>Alphaproteobacteria</taxon>
        <taxon>Rhodobacterales</taxon>
        <taxon>Paracoccaceae</taxon>
        <taxon>Paroceanicella</taxon>
    </lineage>
</organism>
<dbReference type="GO" id="GO:0003676">
    <property type="term" value="F:nucleic acid binding"/>
    <property type="evidence" value="ECO:0007669"/>
    <property type="project" value="InterPro"/>
</dbReference>
<accession>A0A5B8G0Z6</accession>
<dbReference type="InterPro" id="IPR011335">
    <property type="entry name" value="Restrct_endonuc-II-like"/>
</dbReference>
<proteinExistence type="inferred from homology"/>
<evidence type="ECO:0000256" key="3">
    <source>
        <dbReference type="SAM" id="MobiDB-lite"/>
    </source>
</evidence>
<dbReference type="Pfam" id="PF02021">
    <property type="entry name" value="UPF0102"/>
    <property type="match status" value="1"/>
</dbReference>
<feature type="region of interest" description="Disordered" evidence="3">
    <location>
        <begin position="12"/>
        <end position="31"/>
    </location>
</feature>
<gene>
    <name evidence="4" type="ORF">FDP22_17945</name>
</gene>
<keyword evidence="5" id="KW-1185">Reference proteome</keyword>
<evidence type="ECO:0000256" key="2">
    <source>
        <dbReference type="HAMAP-Rule" id="MF_00048"/>
    </source>
</evidence>
<dbReference type="InterPro" id="IPR003509">
    <property type="entry name" value="UPF0102_YraN-like"/>
</dbReference>
<dbReference type="KEGG" id="ppru:FDP22_17945"/>
<sequence>MLDMLTPDARGACPGYGEERGAPAGRPVPRAVPAGAACREAARRRGTAGREAGIAAEEIAERLYARRHARVLARRWTCREGELDLVCRDGAELVFVEVRQRRSRGEAGASVSRAKWRRLERAAFRYMISENIGIDTFMRFDLVLVDRAGGAEIVENAGQDNEQ</sequence>
<dbReference type="EMBL" id="CP040818">
    <property type="protein sequence ID" value="QDL93500.1"/>
    <property type="molecule type" value="Genomic_DNA"/>
</dbReference>
<dbReference type="AlphaFoldDB" id="A0A5B8G0Z6"/>